<evidence type="ECO:0000313" key="3">
    <source>
        <dbReference type="Proteomes" id="UP000245362"/>
    </source>
</evidence>
<dbReference type="InterPro" id="IPR016181">
    <property type="entry name" value="Acyl_CoA_acyltransferase"/>
</dbReference>
<dbReference type="EMBL" id="QFWT01000004">
    <property type="protein sequence ID" value="PWI33775.1"/>
    <property type="molecule type" value="Genomic_DNA"/>
</dbReference>
<sequence>MRQIHIKPLEPIKLPLIQKLYKAFYPSAKPKKDELILTAYVGSELAAVVRFRQIHGYRLMTGMLVIPKFRGQFVGNELLSYCKRYILNDHDFCFAYPYLERYYSNYGFLTQKAEELPEEIGELYNRYVGNGKALTAMQFIG</sequence>
<keyword evidence="2" id="KW-0808">Transferase</keyword>
<dbReference type="SUPFAM" id="SSF55729">
    <property type="entry name" value="Acyl-CoA N-acyltransferases (Nat)"/>
    <property type="match status" value="1"/>
</dbReference>
<dbReference type="RefSeq" id="WP_109319756.1">
    <property type="nucleotide sequence ID" value="NZ_QFWT01000004.1"/>
</dbReference>
<protein>
    <submittedName>
        <fullName evidence="2">GNAT family N-acetyltransferase</fullName>
    </submittedName>
</protein>
<dbReference type="AlphaFoldDB" id="A0A2U3BAL6"/>
<dbReference type="Gene3D" id="3.40.630.30">
    <property type="match status" value="1"/>
</dbReference>
<dbReference type="InterPro" id="IPR000182">
    <property type="entry name" value="GNAT_dom"/>
</dbReference>
<reference evidence="2 3" key="1">
    <citation type="submission" date="2018-05" db="EMBL/GenBank/DDBJ databases">
        <title>Vibrio limimaris sp. nov., isolated from marine sediment.</title>
        <authorList>
            <person name="Li C.-M."/>
        </authorList>
    </citation>
    <scope>NUCLEOTIDE SEQUENCE [LARGE SCALE GENOMIC DNA]</scope>
    <source>
        <strain evidence="2 3">E4404</strain>
    </source>
</reference>
<dbReference type="OrthoDB" id="7845888at2"/>
<gene>
    <name evidence="2" type="ORF">DI392_09995</name>
</gene>
<feature type="domain" description="N-acetyltransferase" evidence="1">
    <location>
        <begin position="4"/>
        <end position="130"/>
    </location>
</feature>
<accession>A0A2U3BAL6</accession>
<comment type="caution">
    <text evidence="2">The sequence shown here is derived from an EMBL/GenBank/DDBJ whole genome shotgun (WGS) entry which is preliminary data.</text>
</comment>
<name>A0A2U3BAL6_9VIBR</name>
<keyword evidence="3" id="KW-1185">Reference proteome</keyword>
<dbReference type="GO" id="GO:0016747">
    <property type="term" value="F:acyltransferase activity, transferring groups other than amino-acyl groups"/>
    <property type="evidence" value="ECO:0007669"/>
    <property type="project" value="InterPro"/>
</dbReference>
<dbReference type="Pfam" id="PF13673">
    <property type="entry name" value="Acetyltransf_10"/>
    <property type="match status" value="1"/>
</dbReference>
<dbReference type="Proteomes" id="UP000245362">
    <property type="component" value="Unassembled WGS sequence"/>
</dbReference>
<proteinExistence type="predicted"/>
<organism evidence="2 3">
    <name type="scientific">Vibrio albus</name>
    <dbReference type="NCBI Taxonomy" id="2200953"/>
    <lineage>
        <taxon>Bacteria</taxon>
        <taxon>Pseudomonadati</taxon>
        <taxon>Pseudomonadota</taxon>
        <taxon>Gammaproteobacteria</taxon>
        <taxon>Vibrionales</taxon>
        <taxon>Vibrionaceae</taxon>
        <taxon>Vibrio</taxon>
    </lineage>
</organism>
<evidence type="ECO:0000313" key="2">
    <source>
        <dbReference type="EMBL" id="PWI33775.1"/>
    </source>
</evidence>
<evidence type="ECO:0000259" key="1">
    <source>
        <dbReference type="PROSITE" id="PS51186"/>
    </source>
</evidence>
<dbReference type="PROSITE" id="PS51186">
    <property type="entry name" value="GNAT"/>
    <property type="match status" value="1"/>
</dbReference>